<proteinExistence type="predicted"/>
<dbReference type="Proteomes" id="UP000287651">
    <property type="component" value="Unassembled WGS sequence"/>
</dbReference>
<reference evidence="1 2" key="1">
    <citation type="journal article" date="2014" name="Agronomy (Basel)">
        <title>A Draft Genome Sequence for Ensete ventricosum, the Drought-Tolerant Tree Against Hunger.</title>
        <authorList>
            <person name="Harrison J."/>
            <person name="Moore K.A."/>
            <person name="Paszkiewicz K."/>
            <person name="Jones T."/>
            <person name="Grant M."/>
            <person name="Ambacheew D."/>
            <person name="Muzemil S."/>
            <person name="Studholme D.J."/>
        </authorList>
    </citation>
    <scope>NUCLEOTIDE SEQUENCE [LARGE SCALE GENOMIC DNA]</scope>
</reference>
<comment type="caution">
    <text evidence="1">The sequence shown here is derived from an EMBL/GenBank/DDBJ whole genome shotgun (WGS) entry which is preliminary data.</text>
</comment>
<accession>A0A426YGJ9</accession>
<dbReference type="EMBL" id="AMZH03012533">
    <property type="protein sequence ID" value="RRT50855.1"/>
    <property type="molecule type" value="Genomic_DNA"/>
</dbReference>
<name>A0A426YGJ9_ENSVE</name>
<organism evidence="1 2">
    <name type="scientific">Ensete ventricosum</name>
    <name type="common">Abyssinian banana</name>
    <name type="synonym">Musa ensete</name>
    <dbReference type="NCBI Taxonomy" id="4639"/>
    <lineage>
        <taxon>Eukaryota</taxon>
        <taxon>Viridiplantae</taxon>
        <taxon>Streptophyta</taxon>
        <taxon>Embryophyta</taxon>
        <taxon>Tracheophyta</taxon>
        <taxon>Spermatophyta</taxon>
        <taxon>Magnoliopsida</taxon>
        <taxon>Liliopsida</taxon>
        <taxon>Zingiberales</taxon>
        <taxon>Musaceae</taxon>
        <taxon>Ensete</taxon>
    </lineage>
</organism>
<protein>
    <submittedName>
        <fullName evidence="1">Uncharacterized protein</fullName>
    </submittedName>
</protein>
<dbReference type="AlphaFoldDB" id="A0A426YGJ9"/>
<evidence type="ECO:0000313" key="2">
    <source>
        <dbReference type="Proteomes" id="UP000287651"/>
    </source>
</evidence>
<sequence length="114" mass="12007">MHCDLPPRHRGGIGSSFSQKNYPNASCPLYVVAAPVRAAVLRVVGGRPTHGRRAVALGRHLAGKQVSYPQAAPLWAPLLCGLAERAALALAEGPALVSYPLSSLHSLQKHSKNA</sequence>
<gene>
    <name evidence="1" type="ORF">B296_00020351</name>
</gene>
<evidence type="ECO:0000313" key="1">
    <source>
        <dbReference type="EMBL" id="RRT50855.1"/>
    </source>
</evidence>